<dbReference type="RefSeq" id="WP_163943345.1">
    <property type="nucleotide sequence ID" value="NZ_JAAFZH010000001.1"/>
</dbReference>
<reference evidence="1 2" key="1">
    <citation type="submission" date="2020-02" db="EMBL/GenBank/DDBJ databases">
        <title>Draft genome sequence of two Spirosoma agri KCTC 52727 and Spirosoma terrae KCTC 52035.</title>
        <authorList>
            <person name="Rojas J."/>
            <person name="Ambika Manirajan B."/>
            <person name="Suarez C."/>
            <person name="Ratering S."/>
            <person name="Schnell S."/>
        </authorList>
    </citation>
    <scope>NUCLEOTIDE SEQUENCE [LARGE SCALE GENOMIC DNA]</scope>
    <source>
        <strain evidence="1 2">KCTC 52035</strain>
    </source>
</reference>
<dbReference type="AlphaFoldDB" id="A0A6L9L1A6"/>
<dbReference type="Proteomes" id="UP000474175">
    <property type="component" value="Unassembled WGS sequence"/>
</dbReference>
<protein>
    <recommendedName>
        <fullName evidence="3">ArnR1-like winged helix-turn-helix domain-containing protein</fullName>
    </recommendedName>
</protein>
<sequence>MVITFAQYSLLSSLSDHANANYVAEKLDFNTVLIHQLVAELMMLELIEPNHSSGSYCLTSEGIRSLLDYERDNPTLKR</sequence>
<gene>
    <name evidence="1" type="ORF">GK108_04430</name>
</gene>
<evidence type="ECO:0000313" key="2">
    <source>
        <dbReference type="Proteomes" id="UP000474175"/>
    </source>
</evidence>
<comment type="caution">
    <text evidence="1">The sequence shown here is derived from an EMBL/GenBank/DDBJ whole genome shotgun (WGS) entry which is preliminary data.</text>
</comment>
<proteinExistence type="predicted"/>
<keyword evidence="2" id="KW-1185">Reference proteome</keyword>
<accession>A0A6L9L1A6</accession>
<evidence type="ECO:0000313" key="1">
    <source>
        <dbReference type="EMBL" id="NDU94110.1"/>
    </source>
</evidence>
<organism evidence="1 2">
    <name type="scientific">Spirosoma terrae</name>
    <dbReference type="NCBI Taxonomy" id="1968276"/>
    <lineage>
        <taxon>Bacteria</taxon>
        <taxon>Pseudomonadati</taxon>
        <taxon>Bacteroidota</taxon>
        <taxon>Cytophagia</taxon>
        <taxon>Cytophagales</taxon>
        <taxon>Cytophagaceae</taxon>
        <taxon>Spirosoma</taxon>
    </lineage>
</organism>
<name>A0A6L9L1A6_9BACT</name>
<evidence type="ECO:0008006" key="3">
    <source>
        <dbReference type="Google" id="ProtNLM"/>
    </source>
</evidence>
<dbReference type="EMBL" id="JAAFZH010000001">
    <property type="protein sequence ID" value="NDU94110.1"/>
    <property type="molecule type" value="Genomic_DNA"/>
</dbReference>